<organism evidence="7 8">
    <name type="scientific">Pristionchus mayeri</name>
    <dbReference type="NCBI Taxonomy" id="1317129"/>
    <lineage>
        <taxon>Eukaryota</taxon>
        <taxon>Metazoa</taxon>
        <taxon>Ecdysozoa</taxon>
        <taxon>Nematoda</taxon>
        <taxon>Chromadorea</taxon>
        <taxon>Rhabditida</taxon>
        <taxon>Rhabditina</taxon>
        <taxon>Diplogasteromorpha</taxon>
        <taxon>Diplogasteroidea</taxon>
        <taxon>Neodiplogasteridae</taxon>
        <taxon>Pristionchus</taxon>
    </lineage>
</organism>
<evidence type="ECO:0000313" key="8">
    <source>
        <dbReference type="Proteomes" id="UP001328107"/>
    </source>
</evidence>
<evidence type="ECO:0000256" key="1">
    <source>
        <dbReference type="ARBA" id="ARBA00004123"/>
    </source>
</evidence>
<dbReference type="GO" id="GO:0008270">
    <property type="term" value="F:zinc ion binding"/>
    <property type="evidence" value="ECO:0007669"/>
    <property type="project" value="UniProtKB-KW"/>
</dbReference>
<dbReference type="InterPro" id="IPR036957">
    <property type="entry name" value="Znf_PARP_sf"/>
</dbReference>
<dbReference type="EMBL" id="BTRK01000002">
    <property type="protein sequence ID" value="GMR36465.1"/>
    <property type="molecule type" value="Genomic_DNA"/>
</dbReference>
<feature type="non-terminal residue" evidence="7">
    <location>
        <position position="1"/>
    </location>
</feature>
<keyword evidence="5" id="KW-0539">Nucleus</keyword>
<dbReference type="PROSITE" id="PS50064">
    <property type="entry name" value="ZF_PARP_2"/>
    <property type="match status" value="1"/>
</dbReference>
<evidence type="ECO:0000259" key="6">
    <source>
        <dbReference type="PROSITE" id="PS50064"/>
    </source>
</evidence>
<evidence type="ECO:0000256" key="2">
    <source>
        <dbReference type="ARBA" id="ARBA00022723"/>
    </source>
</evidence>
<keyword evidence="4" id="KW-0862">Zinc</keyword>
<dbReference type="Gene3D" id="3.30.1740.10">
    <property type="entry name" value="Zinc finger, PARP-type"/>
    <property type="match status" value="1"/>
</dbReference>
<name>A0AAN4ZGA4_9BILA</name>
<evidence type="ECO:0000256" key="3">
    <source>
        <dbReference type="ARBA" id="ARBA00022771"/>
    </source>
</evidence>
<dbReference type="InterPro" id="IPR001510">
    <property type="entry name" value="Znf_PARP"/>
</dbReference>
<keyword evidence="3" id="KW-0863">Zinc-finger</keyword>
<proteinExistence type="predicted"/>
<dbReference type="Proteomes" id="UP001328107">
    <property type="component" value="Unassembled WGS sequence"/>
</dbReference>
<evidence type="ECO:0000256" key="5">
    <source>
        <dbReference type="ARBA" id="ARBA00023242"/>
    </source>
</evidence>
<feature type="domain" description="PARP-type" evidence="6">
    <location>
        <begin position="14"/>
        <end position="96"/>
    </location>
</feature>
<dbReference type="AlphaFoldDB" id="A0AAN4ZGA4"/>
<protein>
    <recommendedName>
        <fullName evidence="6">PARP-type domain-containing protein</fullName>
    </recommendedName>
</protein>
<dbReference type="GO" id="GO:0003677">
    <property type="term" value="F:DNA binding"/>
    <property type="evidence" value="ECO:0007669"/>
    <property type="project" value="InterPro"/>
</dbReference>
<reference evidence="8" key="1">
    <citation type="submission" date="2022-10" db="EMBL/GenBank/DDBJ databases">
        <title>Genome assembly of Pristionchus species.</title>
        <authorList>
            <person name="Yoshida K."/>
            <person name="Sommer R.J."/>
        </authorList>
    </citation>
    <scope>NUCLEOTIDE SEQUENCE [LARGE SCALE GENOMIC DNA]</scope>
    <source>
        <strain evidence="8">RS5460</strain>
    </source>
</reference>
<dbReference type="GO" id="GO:0005634">
    <property type="term" value="C:nucleus"/>
    <property type="evidence" value="ECO:0007669"/>
    <property type="project" value="UniProtKB-SubCell"/>
</dbReference>
<dbReference type="SUPFAM" id="SSF57716">
    <property type="entry name" value="Glucocorticoid receptor-like (DNA-binding domain)"/>
    <property type="match status" value="1"/>
</dbReference>
<comment type="caution">
    <text evidence="7">The sequence shown here is derived from an EMBL/GenBank/DDBJ whole genome shotgun (WGS) entry which is preliminary data.</text>
</comment>
<comment type="subcellular location">
    <subcellularLocation>
        <location evidence="1">Nucleus</location>
    </subcellularLocation>
</comment>
<gene>
    <name evidence="7" type="ORF">PMAYCL1PPCAC_06660</name>
</gene>
<sequence>FSMASLGVHYVKRREECKDCKRKEMGLIGIASKCLGIEVHAGATHKFYHPKCFFEGSKCSDVIGKLPYKTAEGMTGYKTLSLSDQMMIYSLFANATDEGENEEEEEKLQQV</sequence>
<evidence type="ECO:0000313" key="7">
    <source>
        <dbReference type="EMBL" id="GMR36465.1"/>
    </source>
</evidence>
<evidence type="ECO:0000256" key="4">
    <source>
        <dbReference type="ARBA" id="ARBA00022833"/>
    </source>
</evidence>
<keyword evidence="8" id="KW-1185">Reference proteome</keyword>
<accession>A0AAN4ZGA4</accession>
<keyword evidence="2" id="KW-0479">Metal-binding</keyword>